<dbReference type="EMBL" id="CYXN01000014">
    <property type="protein sequence ID" value="CUN07991.1"/>
    <property type="molecule type" value="Genomic_DNA"/>
</dbReference>
<dbReference type="RefSeq" id="WP_055186265.1">
    <property type="nucleotide sequence ID" value="NZ_CYXN01000014.1"/>
</dbReference>
<evidence type="ECO:0000313" key="3">
    <source>
        <dbReference type="Proteomes" id="UP000095649"/>
    </source>
</evidence>
<dbReference type="Proteomes" id="UP000220480">
    <property type="component" value="Unassembled WGS sequence"/>
</dbReference>
<evidence type="ECO:0000313" key="4">
    <source>
        <dbReference type="Proteomes" id="UP000220480"/>
    </source>
</evidence>
<reference evidence="2 4" key="2">
    <citation type="journal article" date="2017" name="Front. Microbiol.">
        <title>New Insights into the Diversity of the Genus Faecalibacterium.</title>
        <authorList>
            <person name="Benevides L."/>
            <person name="Burman S."/>
            <person name="Martin R."/>
            <person name="Robert V."/>
            <person name="Thomas M."/>
            <person name="Miquel S."/>
            <person name="Chain F."/>
            <person name="Sokol H."/>
            <person name="Bermudez-Humaran L.G."/>
            <person name="Morrison M."/>
            <person name="Langella P."/>
            <person name="Azevedo V.A."/>
            <person name="Chatel J.M."/>
            <person name="Soares S."/>
        </authorList>
    </citation>
    <scope>NUCLEOTIDE SEQUENCE [LARGE SCALE GENOMIC DNA]</scope>
    <source>
        <strain evidence="2 4">CNCM I 4644</strain>
    </source>
</reference>
<sequence length="97" mass="11651">MTPEQRDLTRNALRKYGERHWARTPENRRWQSAIDEGIDYYQVHDPMRADLLRMRFFEQRPEDEILEQLHIGRTTYQKALQDLLSTIAVYAAQRGAF</sequence>
<protein>
    <submittedName>
        <fullName evidence="1">Uncharacterized protein</fullName>
    </submittedName>
</protein>
<proteinExistence type="predicted"/>
<dbReference type="EMBL" id="NMTZ01000014">
    <property type="protein sequence ID" value="PDX84417.1"/>
    <property type="molecule type" value="Genomic_DNA"/>
</dbReference>
<accession>A0A173TZA0</accession>
<dbReference type="Proteomes" id="UP000095649">
    <property type="component" value="Unassembled WGS sequence"/>
</dbReference>
<evidence type="ECO:0000313" key="2">
    <source>
        <dbReference type="EMBL" id="PDX84417.1"/>
    </source>
</evidence>
<reference evidence="2" key="3">
    <citation type="submission" date="2017-07" db="EMBL/GenBank/DDBJ databases">
        <authorList>
            <person name="Sun Z.S."/>
            <person name="Albrecht U."/>
            <person name="Echele G."/>
            <person name="Lee C.C."/>
        </authorList>
    </citation>
    <scope>NUCLEOTIDE SEQUENCE</scope>
    <source>
        <strain evidence="2">CNCM I 4644</strain>
    </source>
</reference>
<evidence type="ECO:0000313" key="1">
    <source>
        <dbReference type="EMBL" id="CUN07991.1"/>
    </source>
</evidence>
<dbReference type="OrthoDB" id="1861805at2"/>
<organism evidence="1 3">
    <name type="scientific">Faecalibacterium prausnitzii</name>
    <dbReference type="NCBI Taxonomy" id="853"/>
    <lineage>
        <taxon>Bacteria</taxon>
        <taxon>Bacillati</taxon>
        <taxon>Bacillota</taxon>
        <taxon>Clostridia</taxon>
        <taxon>Eubacteriales</taxon>
        <taxon>Oscillospiraceae</taxon>
        <taxon>Faecalibacterium</taxon>
    </lineage>
</organism>
<reference evidence="1 3" key="1">
    <citation type="submission" date="2015-09" db="EMBL/GenBank/DDBJ databases">
        <authorList>
            <consortium name="Pathogen Informatics"/>
        </authorList>
    </citation>
    <scope>NUCLEOTIDE SEQUENCE [LARGE SCALE GENOMIC DNA]</scope>
    <source>
        <strain evidence="1 3">2789STDY5834970</strain>
    </source>
</reference>
<dbReference type="AlphaFoldDB" id="A0A173TZA0"/>
<name>A0A173TZA0_9FIRM</name>
<gene>
    <name evidence="2" type="ORF">CGS59_05610</name>
    <name evidence="1" type="ORF">ERS852582_01832</name>
</gene>